<feature type="non-terminal residue" evidence="1">
    <location>
        <position position="61"/>
    </location>
</feature>
<evidence type="ECO:0000313" key="2">
    <source>
        <dbReference type="Proteomes" id="UP000192284"/>
    </source>
</evidence>
<proteinExistence type="predicted"/>
<comment type="caution">
    <text evidence="1">The sequence shown here is derived from an EMBL/GenBank/DDBJ whole genome shotgun (WGS) entry which is preliminary data.</text>
</comment>
<evidence type="ECO:0000313" key="1">
    <source>
        <dbReference type="EMBL" id="ORA00975.1"/>
    </source>
</evidence>
<reference evidence="1 2" key="1">
    <citation type="submission" date="2017-02" db="EMBL/GenBank/DDBJ databases">
        <title>The new phylogeny of genus Mycobacterium.</title>
        <authorList>
            <person name="Tortoli E."/>
            <person name="Trovato A."/>
            <person name="Cirillo D.M."/>
        </authorList>
    </citation>
    <scope>NUCLEOTIDE SEQUENCE [LARGE SCALE GENOMIC DNA]</scope>
    <source>
        <strain evidence="1 2">DSM 45057</strain>
    </source>
</reference>
<organism evidence="1 2">
    <name type="scientific">Mycobacterium angelicum</name>
    <dbReference type="NCBI Taxonomy" id="470074"/>
    <lineage>
        <taxon>Bacteria</taxon>
        <taxon>Bacillati</taxon>
        <taxon>Actinomycetota</taxon>
        <taxon>Actinomycetes</taxon>
        <taxon>Mycobacteriales</taxon>
        <taxon>Mycobacteriaceae</taxon>
        <taxon>Mycobacterium</taxon>
    </lineage>
</organism>
<protein>
    <submittedName>
        <fullName evidence="1">Uncharacterized protein</fullName>
    </submittedName>
</protein>
<keyword evidence="2" id="KW-1185">Reference proteome</keyword>
<dbReference type="Proteomes" id="UP000192284">
    <property type="component" value="Unassembled WGS sequence"/>
</dbReference>
<gene>
    <name evidence="1" type="ORF">BST12_30410</name>
</gene>
<accession>A0A1W9YMH5</accession>
<dbReference type="AlphaFoldDB" id="A0A1W9YMH5"/>
<sequence length="61" mass="6398">MFTDDDTDKTIDLLIACHLAGCGYSVCDTADEISVRTNAITEHGDGILVTVVDVAATQLAV</sequence>
<name>A0A1W9YMH5_MYCAN</name>
<dbReference type="EMBL" id="MVHE01000489">
    <property type="protein sequence ID" value="ORA00975.1"/>
    <property type="molecule type" value="Genomic_DNA"/>
</dbReference>